<comment type="similarity">
    <text evidence="1">Belongs to the 'GDSL' lipolytic enzyme family.</text>
</comment>
<dbReference type="PANTHER" id="PTHR43695:SF1">
    <property type="entry name" value="RHAMNOGALACTURONAN ACETYLESTERASE"/>
    <property type="match status" value="1"/>
</dbReference>
<dbReference type="OrthoDB" id="2141316at2759"/>
<sequence length="306" mass="32444">MVCQVGAATSLWPSSDPLQRSGVLSRSEHKSKTQPINSWCEVKVPDQCVMKMLAQLIVVLFFLFAPAILAQTVYLAGDSTMAKNGGGAGWSDGWGQYLGQYLTIPVVNNAIAGRSSRSFTEEGRFTTIVNSVKTGDYVIIEFGHNDGTANPDNGRQVAVGDGYDTTATVTASDGTKILVHSFPYYIQNAINALKAKGAIPIVSSQTPNNTWVSGVIAAGPRFVGYAQVSASRTSVTYVDHYAYVAQAYNKLGETATNTFFPMDHTHTSPAGANVVAQAFVRGLLCGNSALKSKINSAGQAVPNGCM</sequence>
<keyword evidence="3" id="KW-0812">Transmembrane</keyword>
<feature type="transmembrane region" description="Helical" evidence="3">
    <location>
        <begin position="52"/>
        <end position="76"/>
    </location>
</feature>
<keyword evidence="5" id="KW-1185">Reference proteome</keyword>
<dbReference type="Pfam" id="PF00657">
    <property type="entry name" value="Lipase_GDSL"/>
    <property type="match status" value="1"/>
</dbReference>
<dbReference type="GO" id="GO:0016788">
    <property type="term" value="F:hydrolase activity, acting on ester bonds"/>
    <property type="evidence" value="ECO:0007669"/>
    <property type="project" value="InterPro"/>
</dbReference>
<dbReference type="SUPFAM" id="SSF52266">
    <property type="entry name" value="SGNH hydrolase"/>
    <property type="match status" value="1"/>
</dbReference>
<evidence type="ECO:0000256" key="3">
    <source>
        <dbReference type="SAM" id="Phobius"/>
    </source>
</evidence>
<evidence type="ECO:0000256" key="2">
    <source>
        <dbReference type="ARBA" id="ARBA00022801"/>
    </source>
</evidence>
<dbReference type="Gene3D" id="3.40.50.1110">
    <property type="entry name" value="SGNH hydrolase"/>
    <property type="match status" value="1"/>
</dbReference>
<dbReference type="EMBL" id="LUEZ02000010">
    <property type="protein sequence ID" value="RDB29027.1"/>
    <property type="molecule type" value="Genomic_DNA"/>
</dbReference>
<dbReference type="InParanoid" id="A0A369K857"/>
<comment type="caution">
    <text evidence="4">The sequence shown here is derived from an EMBL/GenBank/DDBJ whole genome shotgun (WGS) entry which is preliminary data.</text>
</comment>
<gene>
    <name evidence="4" type="primary">rha1</name>
    <name evidence="4" type="ORF">Hypma_015814</name>
</gene>
<name>A0A369K857_HYPMA</name>
<evidence type="ECO:0000313" key="4">
    <source>
        <dbReference type="EMBL" id="RDB29027.1"/>
    </source>
</evidence>
<proteinExistence type="inferred from homology"/>
<dbReference type="AlphaFoldDB" id="A0A369K857"/>
<dbReference type="Proteomes" id="UP000076154">
    <property type="component" value="Unassembled WGS sequence"/>
</dbReference>
<evidence type="ECO:0000313" key="5">
    <source>
        <dbReference type="Proteomes" id="UP000076154"/>
    </source>
</evidence>
<keyword evidence="3" id="KW-0472">Membrane</keyword>
<dbReference type="CDD" id="cd01821">
    <property type="entry name" value="Rhamnogalacturan_acetylesterase_like"/>
    <property type="match status" value="1"/>
</dbReference>
<reference evidence="4" key="1">
    <citation type="submission" date="2018-04" db="EMBL/GenBank/DDBJ databases">
        <title>Whole genome sequencing of Hypsizygus marmoreus.</title>
        <authorList>
            <person name="Choi I.-G."/>
            <person name="Min B."/>
            <person name="Kim J.-G."/>
            <person name="Kim S."/>
            <person name="Oh Y.-L."/>
            <person name="Kong W.-S."/>
            <person name="Park H."/>
            <person name="Jeong J."/>
            <person name="Song E.-S."/>
        </authorList>
    </citation>
    <scope>NUCLEOTIDE SEQUENCE [LARGE SCALE GENOMIC DNA]</scope>
    <source>
        <strain evidence="4">51987-8</strain>
    </source>
</reference>
<keyword evidence="3" id="KW-1133">Transmembrane helix</keyword>
<dbReference type="InterPro" id="IPR037459">
    <property type="entry name" value="RhgT-like"/>
</dbReference>
<dbReference type="PANTHER" id="PTHR43695">
    <property type="entry name" value="PUTATIVE (AFU_ORTHOLOGUE AFUA_2G17250)-RELATED"/>
    <property type="match status" value="1"/>
</dbReference>
<dbReference type="InterPro" id="IPR001087">
    <property type="entry name" value="GDSL"/>
</dbReference>
<accession>A0A369K857</accession>
<protein>
    <submittedName>
        <fullName evidence="4">Rhamnogalacturonan acetylesterase</fullName>
    </submittedName>
</protein>
<keyword evidence="2" id="KW-0378">Hydrolase</keyword>
<organism evidence="4 5">
    <name type="scientific">Hypsizygus marmoreus</name>
    <name type="common">White beech mushroom</name>
    <name type="synonym">Agaricus marmoreus</name>
    <dbReference type="NCBI Taxonomy" id="39966"/>
    <lineage>
        <taxon>Eukaryota</taxon>
        <taxon>Fungi</taxon>
        <taxon>Dikarya</taxon>
        <taxon>Basidiomycota</taxon>
        <taxon>Agaricomycotina</taxon>
        <taxon>Agaricomycetes</taxon>
        <taxon>Agaricomycetidae</taxon>
        <taxon>Agaricales</taxon>
        <taxon>Tricholomatineae</taxon>
        <taxon>Lyophyllaceae</taxon>
        <taxon>Hypsizygus</taxon>
    </lineage>
</organism>
<evidence type="ECO:0000256" key="1">
    <source>
        <dbReference type="ARBA" id="ARBA00008668"/>
    </source>
</evidence>
<dbReference type="InterPro" id="IPR036514">
    <property type="entry name" value="SGNH_hydro_sf"/>
</dbReference>
<dbReference type="STRING" id="39966.A0A369K857"/>